<reference evidence="1 2" key="1">
    <citation type="journal article" date="2023" name="Mol. Biol. Evol.">
        <title>Genomics of Secondarily Temperate Adaptation in the Only Non-Antarctic Icefish.</title>
        <authorList>
            <person name="Rivera-Colon A.G."/>
            <person name="Rayamajhi N."/>
            <person name="Minhas B.F."/>
            <person name="Madrigal G."/>
            <person name="Bilyk K.T."/>
            <person name="Yoon V."/>
            <person name="Hune M."/>
            <person name="Gregory S."/>
            <person name="Cheng C.H.C."/>
            <person name="Catchen J.M."/>
        </authorList>
    </citation>
    <scope>NUCLEOTIDE SEQUENCE [LARGE SCALE GENOMIC DNA]</scope>
    <source>
        <strain evidence="1">JC2023a</strain>
    </source>
</reference>
<evidence type="ECO:0000313" key="1">
    <source>
        <dbReference type="EMBL" id="KAK5910038.1"/>
    </source>
</evidence>
<name>A0AAN8CXQ0_9TELE</name>
<keyword evidence="2" id="KW-1185">Reference proteome</keyword>
<comment type="caution">
    <text evidence="1">The sequence shown here is derived from an EMBL/GenBank/DDBJ whole genome shotgun (WGS) entry which is preliminary data.</text>
</comment>
<organism evidence="1 2">
    <name type="scientific">Champsocephalus esox</name>
    <name type="common">pike icefish</name>
    <dbReference type="NCBI Taxonomy" id="159716"/>
    <lineage>
        <taxon>Eukaryota</taxon>
        <taxon>Metazoa</taxon>
        <taxon>Chordata</taxon>
        <taxon>Craniata</taxon>
        <taxon>Vertebrata</taxon>
        <taxon>Euteleostomi</taxon>
        <taxon>Actinopterygii</taxon>
        <taxon>Neopterygii</taxon>
        <taxon>Teleostei</taxon>
        <taxon>Neoteleostei</taxon>
        <taxon>Acanthomorphata</taxon>
        <taxon>Eupercaria</taxon>
        <taxon>Perciformes</taxon>
        <taxon>Notothenioidei</taxon>
        <taxon>Channichthyidae</taxon>
        <taxon>Champsocephalus</taxon>
    </lineage>
</organism>
<proteinExistence type="predicted"/>
<dbReference type="Proteomes" id="UP001335648">
    <property type="component" value="Unassembled WGS sequence"/>
</dbReference>
<dbReference type="EMBL" id="JAULUE010002048">
    <property type="protein sequence ID" value="KAK5910038.1"/>
    <property type="molecule type" value="Genomic_DNA"/>
</dbReference>
<sequence length="95" mass="10546">MQADFSLPSSLLHCLHLLSPSVSPLVPHPVPRLHALNVPAAGHEVLAVWERQPCEIWGGSDDPPLRDCLCLTMFTCFWKQVFVTVLLTSQCPRTS</sequence>
<evidence type="ECO:0000313" key="2">
    <source>
        <dbReference type="Proteomes" id="UP001335648"/>
    </source>
</evidence>
<gene>
    <name evidence="1" type="ORF">CesoFtcFv8_003913</name>
</gene>
<dbReference type="AlphaFoldDB" id="A0AAN8CXQ0"/>
<protein>
    <submittedName>
        <fullName evidence="1">Uncharacterized protein</fullName>
    </submittedName>
</protein>
<accession>A0AAN8CXQ0</accession>